<evidence type="ECO:0000256" key="1">
    <source>
        <dbReference type="PROSITE-ProRule" id="PRU00047"/>
    </source>
</evidence>
<dbReference type="OrthoDB" id="5431222at2759"/>
<dbReference type="GO" id="GO:0003676">
    <property type="term" value="F:nucleic acid binding"/>
    <property type="evidence" value="ECO:0007669"/>
    <property type="project" value="InterPro"/>
</dbReference>
<dbReference type="AlphaFoldDB" id="A0A0J6FN14"/>
<feature type="compositionally biased region" description="Basic residues" evidence="2">
    <location>
        <begin position="25"/>
        <end position="41"/>
    </location>
</feature>
<feature type="compositionally biased region" description="Basic and acidic residues" evidence="2">
    <location>
        <begin position="404"/>
        <end position="413"/>
    </location>
</feature>
<feature type="compositionally biased region" description="Basic and acidic residues" evidence="2">
    <location>
        <begin position="469"/>
        <end position="487"/>
    </location>
</feature>
<dbReference type="PROSITE" id="PS50158">
    <property type="entry name" value="ZF_CCHC"/>
    <property type="match status" value="1"/>
</dbReference>
<feature type="compositionally biased region" description="Polar residues" evidence="2">
    <location>
        <begin position="536"/>
        <end position="550"/>
    </location>
</feature>
<proteinExistence type="predicted"/>
<feature type="compositionally biased region" description="Acidic residues" evidence="2">
    <location>
        <begin position="374"/>
        <end position="396"/>
    </location>
</feature>
<dbReference type="VEuPathDB" id="FungiDB:CPAG_08059"/>
<evidence type="ECO:0000313" key="5">
    <source>
        <dbReference type="Proteomes" id="UP000054567"/>
    </source>
</evidence>
<feature type="compositionally biased region" description="Pro residues" evidence="2">
    <location>
        <begin position="516"/>
        <end position="526"/>
    </location>
</feature>
<feature type="compositionally biased region" description="Basic residues" evidence="2">
    <location>
        <begin position="83"/>
        <end position="94"/>
    </location>
</feature>
<organism evidence="4 5">
    <name type="scientific">Coccidioides posadasii RMSCC 3488</name>
    <dbReference type="NCBI Taxonomy" id="454284"/>
    <lineage>
        <taxon>Eukaryota</taxon>
        <taxon>Fungi</taxon>
        <taxon>Dikarya</taxon>
        <taxon>Ascomycota</taxon>
        <taxon>Pezizomycotina</taxon>
        <taxon>Eurotiomycetes</taxon>
        <taxon>Eurotiomycetidae</taxon>
        <taxon>Onygenales</taxon>
        <taxon>Onygenaceae</taxon>
        <taxon>Coccidioides</taxon>
    </lineage>
</organism>
<feature type="compositionally biased region" description="Basic and acidic residues" evidence="2">
    <location>
        <begin position="450"/>
        <end position="460"/>
    </location>
</feature>
<name>A0A0J6FN14_COCPO</name>
<feature type="compositionally biased region" description="Polar residues" evidence="2">
    <location>
        <begin position="488"/>
        <end position="501"/>
    </location>
</feature>
<feature type="region of interest" description="Disordered" evidence="2">
    <location>
        <begin position="264"/>
        <end position="299"/>
    </location>
</feature>
<dbReference type="SMART" id="SM00343">
    <property type="entry name" value="ZnF_C2HC"/>
    <property type="match status" value="1"/>
</dbReference>
<dbReference type="Proteomes" id="UP000054567">
    <property type="component" value="Unassembled WGS sequence"/>
</dbReference>
<feature type="region of interest" description="Disordered" evidence="2">
    <location>
        <begin position="360"/>
        <end position="630"/>
    </location>
</feature>
<dbReference type="GO" id="GO:0008270">
    <property type="term" value="F:zinc ion binding"/>
    <property type="evidence" value="ECO:0007669"/>
    <property type="project" value="UniProtKB-KW"/>
</dbReference>
<feature type="compositionally biased region" description="Basic and acidic residues" evidence="2">
    <location>
        <begin position="68"/>
        <end position="78"/>
    </location>
</feature>
<feature type="domain" description="CCHC-type" evidence="3">
    <location>
        <begin position="59"/>
        <end position="74"/>
    </location>
</feature>
<feature type="compositionally biased region" description="Basic and acidic residues" evidence="2">
    <location>
        <begin position="602"/>
        <end position="613"/>
    </location>
</feature>
<keyword evidence="1" id="KW-0862">Zinc</keyword>
<keyword evidence="1" id="KW-0863">Zinc-finger</keyword>
<feature type="compositionally biased region" description="Basic and acidic residues" evidence="2">
    <location>
        <begin position="204"/>
        <end position="238"/>
    </location>
</feature>
<feature type="compositionally biased region" description="Polar residues" evidence="2">
    <location>
        <begin position="95"/>
        <end position="109"/>
    </location>
</feature>
<dbReference type="Gene3D" id="4.10.60.10">
    <property type="entry name" value="Zinc finger, CCHC-type"/>
    <property type="match status" value="1"/>
</dbReference>
<feature type="compositionally biased region" description="Basic residues" evidence="2">
    <location>
        <begin position="581"/>
        <end position="592"/>
    </location>
</feature>
<dbReference type="EMBL" id="DS268113">
    <property type="protein sequence ID" value="KMM71758.1"/>
    <property type="molecule type" value="Genomic_DNA"/>
</dbReference>
<keyword evidence="1" id="KW-0479">Metal-binding</keyword>
<feature type="compositionally biased region" description="Basic and acidic residues" evidence="2">
    <location>
        <begin position="360"/>
        <end position="373"/>
    </location>
</feature>
<evidence type="ECO:0000259" key="3">
    <source>
        <dbReference type="PROSITE" id="PS50158"/>
    </source>
</evidence>
<dbReference type="InterPro" id="IPR001878">
    <property type="entry name" value="Znf_CCHC"/>
</dbReference>
<sequence>MPNLAVPDGGLDPHPQPASTSKAPPRGHKNHGKRQRKHQHSHPPGPPDATGQGPPAHVCYNCGSPDHFIQHCPERRQDGYSGSHRHPHPPKRQKTSGSLESHYRGSSSSHKQRSRPQRGFTHPPPPDYHQMPNQGLYEPPPGPYPPQHHDPWHPPPSQPYGYPYGPHEPPYPSSSYGPSYPSPRGAHGPMHGQQDYFPPPYARHSGERDHPPYQSERRPPPPRESRRGHAREYWSRYDNIRPIAPTVEPWMEDLDMVEIPEPRQDPNQIVWRPPQPVARPLPSTLTDRDEITMPPPLASLPRGMSISKYILDKKADEFTCNIRDTEDWPFIMDDPIFMEIPADGKLISIKELLAIQSKVYETHRVERPSTPEPKEDESEEINEEDNGQVDEEEAHDDDSYASGSDRRYDDDSRSYASSEVQDEPASPVSGKAIELNVHEQLRDEDDSEHSEENDTREKSNGRPWPRGRNNYDHVRHNDPGRDSEFSSRKQQASNRRVNNNKPQPWWRPRPQHQHQLPPPPPPPNDELPPSKKVSMESKSQILSGHSTSTGHDNDENGQRQGTNINKIKSEARHEHREPRGHAHAHRNSHKRAKAEDPDSDGNEPRRQVDDVTPRMKRRQPQVADAYSRRW</sequence>
<gene>
    <name evidence="4" type="ORF">CPAG_08059</name>
</gene>
<reference evidence="5" key="3">
    <citation type="journal article" date="2010" name="Genome Res.">
        <title>Population genomic sequencing of Coccidioides fungi reveals recent hybridization and transposon control.</title>
        <authorList>
            <person name="Neafsey D.E."/>
            <person name="Barker B.M."/>
            <person name="Sharpton T.J."/>
            <person name="Stajich J.E."/>
            <person name="Park D.J."/>
            <person name="Whiston E."/>
            <person name="Hung C.-Y."/>
            <person name="McMahan C."/>
            <person name="White J."/>
            <person name="Sykes S."/>
            <person name="Heiman D."/>
            <person name="Young S."/>
            <person name="Zeng Q."/>
            <person name="Abouelleil A."/>
            <person name="Aftuck L."/>
            <person name="Bessette D."/>
            <person name="Brown A."/>
            <person name="FitzGerald M."/>
            <person name="Lui A."/>
            <person name="Macdonald J.P."/>
            <person name="Priest M."/>
            <person name="Orbach M.J."/>
            <person name="Galgiani J.N."/>
            <person name="Kirkland T.N."/>
            <person name="Cole G.T."/>
            <person name="Birren B.W."/>
            <person name="Henn M.R."/>
            <person name="Taylor J.W."/>
            <person name="Rounsley S.D."/>
        </authorList>
    </citation>
    <scope>NUCLEOTIDE SEQUENCE [LARGE SCALE GENOMIC DNA]</scope>
    <source>
        <strain evidence="5">RMSCC 3488</strain>
    </source>
</reference>
<evidence type="ECO:0000256" key="2">
    <source>
        <dbReference type="SAM" id="MobiDB-lite"/>
    </source>
</evidence>
<evidence type="ECO:0000313" key="4">
    <source>
        <dbReference type="EMBL" id="KMM71758.1"/>
    </source>
</evidence>
<reference evidence="4 5" key="1">
    <citation type="submission" date="2007-06" db="EMBL/GenBank/DDBJ databases">
        <title>The Genome Sequence of Coccidioides posadasii RMSCC_3488.</title>
        <authorList>
            <consortium name="Coccidioides Genome Resources Consortium"/>
            <consortium name="The Broad Institute Genome Sequencing Platform"/>
            <person name="Henn M.R."/>
            <person name="Sykes S."/>
            <person name="Young S."/>
            <person name="Jaffe D."/>
            <person name="Berlin A."/>
            <person name="Alvarez P."/>
            <person name="Butler J."/>
            <person name="Gnerre S."/>
            <person name="Grabherr M."/>
            <person name="Mauceli E."/>
            <person name="Brockman W."/>
            <person name="Kodira C."/>
            <person name="Alvarado L."/>
            <person name="Zeng Q."/>
            <person name="Crawford M."/>
            <person name="Antoine C."/>
            <person name="Devon K."/>
            <person name="Galgiani J."/>
            <person name="Orsborn K."/>
            <person name="Lewis M.L."/>
            <person name="Nusbaum C."/>
            <person name="Galagan J."/>
            <person name="Birren B."/>
        </authorList>
    </citation>
    <scope>NUCLEOTIDE SEQUENCE [LARGE SCALE GENOMIC DNA]</scope>
    <source>
        <strain evidence="4 5">RMSCC 3488</strain>
    </source>
</reference>
<accession>A0A0J6FN14</accession>
<feature type="compositionally biased region" description="Low complexity" evidence="2">
    <location>
        <begin position="173"/>
        <end position="183"/>
    </location>
</feature>
<feature type="compositionally biased region" description="Basic and acidic residues" evidence="2">
    <location>
        <begin position="567"/>
        <end position="580"/>
    </location>
</feature>
<protein>
    <recommendedName>
        <fullName evidence="3">CCHC-type domain-containing protein</fullName>
    </recommendedName>
</protein>
<reference evidence="5" key="2">
    <citation type="journal article" date="2009" name="Genome Res.">
        <title>Comparative genomic analyses of the human fungal pathogens Coccidioides and their relatives.</title>
        <authorList>
            <person name="Sharpton T.J."/>
            <person name="Stajich J.E."/>
            <person name="Rounsley S.D."/>
            <person name="Gardner M.J."/>
            <person name="Wortman J.R."/>
            <person name="Jordar V.S."/>
            <person name="Maiti R."/>
            <person name="Kodira C.D."/>
            <person name="Neafsey D.E."/>
            <person name="Zeng Q."/>
            <person name="Hung C.-Y."/>
            <person name="McMahan C."/>
            <person name="Muszewska A."/>
            <person name="Grynberg M."/>
            <person name="Mandel M.A."/>
            <person name="Kellner E.M."/>
            <person name="Barker B.M."/>
            <person name="Galgiani J.N."/>
            <person name="Orbach M.J."/>
            <person name="Kirkland T.N."/>
            <person name="Cole G.T."/>
            <person name="Henn M.R."/>
            <person name="Birren B.W."/>
            <person name="Taylor J.W."/>
        </authorList>
    </citation>
    <scope>NUCLEOTIDE SEQUENCE [LARGE SCALE GENOMIC DNA]</scope>
    <source>
        <strain evidence="5">RMSCC 3488</strain>
    </source>
</reference>
<feature type="region of interest" description="Disordered" evidence="2">
    <location>
        <begin position="1"/>
        <end position="238"/>
    </location>
</feature>